<dbReference type="Gene3D" id="1.25.40.10">
    <property type="entry name" value="Tetratricopeptide repeat domain"/>
    <property type="match status" value="1"/>
</dbReference>
<keyword evidence="3" id="KW-1185">Reference proteome</keyword>
<comment type="caution">
    <text evidence="2">The sequence shown here is derived from an EMBL/GenBank/DDBJ whole genome shotgun (WGS) entry which is preliminary data.</text>
</comment>
<sequence>MQAANDHINRALQSDPTSQDAQELAARFAVGQRQWQAVLTHLNKMELKKRPDLMLMKATALQFSGQEDAAVASAKQMETALREMAKSATAIGPEVRFSIAMSLSLQRKFDEALKLLDQGIQISPESQDLIMGFLGDCEELTTGAADRQKYATSWA</sequence>
<feature type="repeat" description="TPR" evidence="1">
    <location>
        <begin position="93"/>
        <end position="126"/>
    </location>
</feature>
<dbReference type="InterPro" id="IPR011990">
    <property type="entry name" value="TPR-like_helical_dom_sf"/>
</dbReference>
<dbReference type="PROSITE" id="PS50005">
    <property type="entry name" value="TPR"/>
    <property type="match status" value="1"/>
</dbReference>
<reference evidence="3" key="1">
    <citation type="journal article" date="2019" name="Int. J. Syst. Evol. Microbiol.">
        <title>The Global Catalogue of Microorganisms (GCM) 10K type strain sequencing project: providing services to taxonomists for standard genome sequencing and annotation.</title>
        <authorList>
            <consortium name="The Broad Institute Genomics Platform"/>
            <consortium name="The Broad Institute Genome Sequencing Center for Infectious Disease"/>
            <person name="Wu L."/>
            <person name="Ma J."/>
        </authorList>
    </citation>
    <scope>NUCLEOTIDE SEQUENCE [LARGE SCALE GENOMIC DNA]</scope>
    <source>
        <strain evidence="3">CGMCC 4.1469</strain>
    </source>
</reference>
<dbReference type="InterPro" id="IPR019734">
    <property type="entry name" value="TPR_rpt"/>
</dbReference>
<dbReference type="Proteomes" id="UP001596052">
    <property type="component" value="Unassembled WGS sequence"/>
</dbReference>
<accession>A0ABW0KNE4</accession>
<dbReference type="SUPFAM" id="SSF48452">
    <property type="entry name" value="TPR-like"/>
    <property type="match status" value="1"/>
</dbReference>
<organism evidence="2 3">
    <name type="scientific">Prosthecobacter fluviatilis</name>
    <dbReference type="NCBI Taxonomy" id="445931"/>
    <lineage>
        <taxon>Bacteria</taxon>
        <taxon>Pseudomonadati</taxon>
        <taxon>Verrucomicrobiota</taxon>
        <taxon>Verrucomicrobiia</taxon>
        <taxon>Verrucomicrobiales</taxon>
        <taxon>Verrucomicrobiaceae</taxon>
        <taxon>Prosthecobacter</taxon>
    </lineage>
</organism>
<proteinExistence type="predicted"/>
<dbReference type="EMBL" id="JBHSMQ010000001">
    <property type="protein sequence ID" value="MFC5454147.1"/>
    <property type="molecule type" value="Genomic_DNA"/>
</dbReference>
<name>A0ABW0KNE4_9BACT</name>
<evidence type="ECO:0000256" key="1">
    <source>
        <dbReference type="PROSITE-ProRule" id="PRU00339"/>
    </source>
</evidence>
<evidence type="ECO:0000313" key="2">
    <source>
        <dbReference type="EMBL" id="MFC5454147.1"/>
    </source>
</evidence>
<evidence type="ECO:0000313" key="3">
    <source>
        <dbReference type="Proteomes" id="UP001596052"/>
    </source>
</evidence>
<keyword evidence="1" id="KW-0802">TPR repeat</keyword>
<dbReference type="RefSeq" id="WP_377163922.1">
    <property type="nucleotide sequence ID" value="NZ_JBHSMQ010000001.1"/>
</dbReference>
<protein>
    <submittedName>
        <fullName evidence="2">Tetratricopeptide repeat protein</fullName>
    </submittedName>
</protein>
<gene>
    <name evidence="2" type="ORF">ACFQDI_04685</name>
</gene>